<dbReference type="InterPro" id="IPR003675">
    <property type="entry name" value="Rce1/LyrA-like_dom"/>
</dbReference>
<keyword evidence="1" id="KW-0472">Membrane</keyword>
<keyword evidence="3" id="KW-0378">Hydrolase</keyword>
<proteinExistence type="predicted"/>
<feature type="domain" description="CAAX prenyl protease 2/Lysostaphin resistance protein A-like" evidence="2">
    <location>
        <begin position="144"/>
        <end position="256"/>
    </location>
</feature>
<evidence type="ECO:0000313" key="3">
    <source>
        <dbReference type="EMBL" id="KOA20030.1"/>
    </source>
</evidence>
<dbReference type="Pfam" id="PF02517">
    <property type="entry name" value="Rce1-like"/>
    <property type="match status" value="1"/>
</dbReference>
<feature type="transmembrane region" description="Helical" evidence="1">
    <location>
        <begin position="12"/>
        <end position="31"/>
    </location>
</feature>
<dbReference type="Proteomes" id="UP000037043">
    <property type="component" value="Unassembled WGS sequence"/>
</dbReference>
<protein>
    <submittedName>
        <fullName evidence="3">CAAX amino terminal protease self-immunity</fullName>
    </submittedName>
</protein>
<feature type="transmembrane region" description="Helical" evidence="1">
    <location>
        <begin position="222"/>
        <end position="241"/>
    </location>
</feature>
<dbReference type="RefSeq" id="WP_052221157.1">
    <property type="nucleotide sequence ID" value="NZ_LHUR01000021.1"/>
</dbReference>
<feature type="transmembrane region" description="Helical" evidence="1">
    <location>
        <begin position="51"/>
        <end position="77"/>
    </location>
</feature>
<name>A0A0L6ZAN3_9CLOT</name>
<dbReference type="EMBL" id="LHUR01000021">
    <property type="protein sequence ID" value="KOA20030.1"/>
    <property type="molecule type" value="Genomic_DNA"/>
</dbReference>
<dbReference type="GO" id="GO:0080120">
    <property type="term" value="P:CAAX-box protein maturation"/>
    <property type="evidence" value="ECO:0007669"/>
    <property type="project" value="UniProtKB-ARBA"/>
</dbReference>
<accession>A0A0L6ZAN3</accession>
<evidence type="ECO:0000256" key="1">
    <source>
        <dbReference type="SAM" id="Phobius"/>
    </source>
</evidence>
<keyword evidence="1" id="KW-0812">Transmembrane</keyword>
<evidence type="ECO:0000259" key="2">
    <source>
        <dbReference type="Pfam" id="PF02517"/>
    </source>
</evidence>
<feature type="transmembrane region" description="Helical" evidence="1">
    <location>
        <begin position="190"/>
        <end position="210"/>
    </location>
</feature>
<feature type="transmembrane region" description="Helical" evidence="1">
    <location>
        <begin position="98"/>
        <end position="122"/>
    </location>
</feature>
<keyword evidence="4" id="KW-1185">Reference proteome</keyword>
<dbReference type="GO" id="GO:0006508">
    <property type="term" value="P:proteolysis"/>
    <property type="evidence" value="ECO:0007669"/>
    <property type="project" value="UniProtKB-KW"/>
</dbReference>
<evidence type="ECO:0000313" key="4">
    <source>
        <dbReference type="Proteomes" id="UP000037043"/>
    </source>
</evidence>
<reference evidence="4" key="1">
    <citation type="submission" date="2015-08" db="EMBL/GenBank/DDBJ databases">
        <title>Genome sequence of the strict anaerobe Clostridium homopropionicum LuHBu1 (DSM 5847T).</title>
        <authorList>
            <person name="Poehlein A."/>
            <person name="Beck M."/>
            <person name="Schiel-Bengelsdorf B."/>
            <person name="Bengelsdorf F.R."/>
            <person name="Daniel R."/>
            <person name="Duerre P."/>
        </authorList>
    </citation>
    <scope>NUCLEOTIDE SEQUENCE [LARGE SCALE GENOMIC DNA]</scope>
    <source>
        <strain evidence="4">DSM 5847</strain>
    </source>
</reference>
<keyword evidence="1" id="KW-1133">Transmembrane helix</keyword>
<dbReference type="AlphaFoldDB" id="A0A0L6ZAN3"/>
<gene>
    <name evidence="3" type="ORF">CLHOM_15950</name>
</gene>
<dbReference type="GO" id="GO:0004175">
    <property type="term" value="F:endopeptidase activity"/>
    <property type="evidence" value="ECO:0007669"/>
    <property type="project" value="UniProtKB-ARBA"/>
</dbReference>
<organism evidence="3 4">
    <name type="scientific">Clostridium homopropionicum DSM 5847</name>
    <dbReference type="NCBI Taxonomy" id="1121318"/>
    <lineage>
        <taxon>Bacteria</taxon>
        <taxon>Bacillati</taxon>
        <taxon>Bacillota</taxon>
        <taxon>Clostridia</taxon>
        <taxon>Eubacteriales</taxon>
        <taxon>Clostridiaceae</taxon>
        <taxon>Clostridium</taxon>
    </lineage>
</organism>
<sequence length="268" mass="29506">MKTLNKTDLKVSLIFTAIGILAGVFLGLFQIDTIKADPKQMEIVLKQLPSLELLVVVSMLQTGLYAFLCSFSGLKLARKVNLGSPMIESLFYKHEKKIPIIRSGIIASTVIGILSAVLIAFSDKFIFQNLMPQIKPSAGYVFSPVYFFGSVLYGGIIEEVIMRLFFISLIVFGLNKLFANQGNNSIGTILINWGAILLAALLFAAGHLPATGQLLGLSTITIIRSFVLNGLAGIGFGWLYWRKGFEYAVIAHMLTHMVNQLILMHILY</sequence>
<comment type="caution">
    <text evidence="3">The sequence shown here is derived from an EMBL/GenBank/DDBJ whole genome shotgun (WGS) entry which is preliminary data.</text>
</comment>
<keyword evidence="3" id="KW-0645">Protease</keyword>
<dbReference type="PATRIC" id="fig|1121318.3.peg.1605"/>